<evidence type="ECO:0000313" key="2">
    <source>
        <dbReference type="EMBL" id="KAI5422933.1"/>
    </source>
</evidence>
<reference evidence="2 3" key="1">
    <citation type="journal article" date="2022" name="Nat. Genet.">
        <title>Improved pea reference genome and pan-genome highlight genomic features and evolutionary characteristics.</title>
        <authorList>
            <person name="Yang T."/>
            <person name="Liu R."/>
            <person name="Luo Y."/>
            <person name="Hu S."/>
            <person name="Wang D."/>
            <person name="Wang C."/>
            <person name="Pandey M.K."/>
            <person name="Ge S."/>
            <person name="Xu Q."/>
            <person name="Li N."/>
            <person name="Li G."/>
            <person name="Huang Y."/>
            <person name="Saxena R.K."/>
            <person name="Ji Y."/>
            <person name="Li M."/>
            <person name="Yan X."/>
            <person name="He Y."/>
            <person name="Liu Y."/>
            <person name="Wang X."/>
            <person name="Xiang C."/>
            <person name="Varshney R.K."/>
            <person name="Ding H."/>
            <person name="Gao S."/>
            <person name="Zong X."/>
        </authorList>
    </citation>
    <scope>NUCLEOTIDE SEQUENCE [LARGE SCALE GENOMIC DNA]</scope>
    <source>
        <strain evidence="2 3">cv. Zhongwan 6</strain>
    </source>
</reference>
<gene>
    <name evidence="2" type="ORF">KIW84_046087</name>
</gene>
<name>A0A9D5AV15_PEA</name>
<proteinExistence type="predicted"/>
<evidence type="ECO:0000313" key="3">
    <source>
        <dbReference type="Proteomes" id="UP001058974"/>
    </source>
</evidence>
<dbReference type="AlphaFoldDB" id="A0A9D5AV15"/>
<feature type="transmembrane region" description="Helical" evidence="1">
    <location>
        <begin position="20"/>
        <end position="43"/>
    </location>
</feature>
<dbReference type="Proteomes" id="UP001058974">
    <property type="component" value="Chromosome 4"/>
</dbReference>
<dbReference type="EMBL" id="JAMSHJ010000004">
    <property type="protein sequence ID" value="KAI5422933.1"/>
    <property type="molecule type" value="Genomic_DNA"/>
</dbReference>
<keyword evidence="3" id="KW-1185">Reference proteome</keyword>
<evidence type="ECO:0000256" key="1">
    <source>
        <dbReference type="SAM" id="Phobius"/>
    </source>
</evidence>
<protein>
    <recommendedName>
        <fullName evidence="4">Late embryogenesis abundant protein LEA-2 subgroup domain-containing protein</fullName>
    </recommendedName>
</protein>
<keyword evidence="1" id="KW-1133">Transmembrane helix</keyword>
<accession>A0A9D5AV15</accession>
<keyword evidence="1" id="KW-0472">Membrane</keyword>
<keyword evidence="1" id="KW-0812">Transmembrane</keyword>
<dbReference type="Gramene" id="Psat04G0608700-T1">
    <property type="protein sequence ID" value="KAI5422933.1"/>
    <property type="gene ID" value="KIW84_046087"/>
</dbReference>
<organism evidence="2 3">
    <name type="scientific">Pisum sativum</name>
    <name type="common">Garden pea</name>
    <name type="synonym">Lathyrus oleraceus</name>
    <dbReference type="NCBI Taxonomy" id="3888"/>
    <lineage>
        <taxon>Eukaryota</taxon>
        <taxon>Viridiplantae</taxon>
        <taxon>Streptophyta</taxon>
        <taxon>Embryophyta</taxon>
        <taxon>Tracheophyta</taxon>
        <taxon>Spermatophyta</taxon>
        <taxon>Magnoliopsida</taxon>
        <taxon>eudicotyledons</taxon>
        <taxon>Gunneridae</taxon>
        <taxon>Pentapetalae</taxon>
        <taxon>rosids</taxon>
        <taxon>fabids</taxon>
        <taxon>Fabales</taxon>
        <taxon>Fabaceae</taxon>
        <taxon>Papilionoideae</taxon>
        <taxon>50 kb inversion clade</taxon>
        <taxon>NPAAA clade</taxon>
        <taxon>Hologalegina</taxon>
        <taxon>IRL clade</taxon>
        <taxon>Fabeae</taxon>
        <taxon>Lathyrus</taxon>
    </lineage>
</organism>
<comment type="caution">
    <text evidence="2">The sequence shown here is derived from an EMBL/GenBank/DDBJ whole genome shotgun (WGS) entry which is preliminary data.</text>
</comment>
<sequence>MSHKPSPTNLSQVRVDEDSIPKVVFCIVFVLVLAFVYLLYFAISITLEGYKPMEFVIADASITEFDFTNNTLYYNFKLNITVRNPNFEGKTMDRIPVISSYKGNKFAMVDMEYAWLYGRSTILLKPLLFYGNSLIRLNAQKLIEYHNETRLRIFNLDLKLNKYNYCLGLRIPLISNEKLESTFRAINCTAEYQGWD</sequence>
<evidence type="ECO:0008006" key="4">
    <source>
        <dbReference type="Google" id="ProtNLM"/>
    </source>
</evidence>